<dbReference type="EMBL" id="MG592470">
    <property type="protein sequence ID" value="AUR87204.1"/>
    <property type="molecule type" value="Genomic_DNA"/>
</dbReference>
<accession>A0A2I7R0M9</accession>
<proteinExistence type="predicted"/>
<sequence length="89" mass="10548">MWRILRFTNECEALYMARKGDLYVKFTLDSSSSLNSERLLEPTGKNIRMSLNPTHRKEVLAPGWEHTEYYGETLRDIYEQVNLIHLLED</sequence>
<name>A0A2I7R0M9_9CAUD</name>
<keyword evidence="2" id="KW-1185">Reference proteome</keyword>
<evidence type="ECO:0000313" key="1">
    <source>
        <dbReference type="EMBL" id="AUR87204.1"/>
    </source>
</evidence>
<gene>
    <name evidence="1" type="ORF">NVP1097O_58</name>
</gene>
<dbReference type="Proteomes" id="UP000259765">
    <property type="component" value="Segment"/>
</dbReference>
<reference evidence="1 2" key="1">
    <citation type="submission" date="2017-11" db="EMBL/GenBank/DDBJ databases">
        <title>A major lineage of nontailed dsDNA viruses as unrecognized killers of marine bacteria.</title>
        <authorList>
            <person name="Kauffman K.M."/>
            <person name="Hussain F.A."/>
            <person name="Yang J."/>
            <person name="Arevalo P."/>
            <person name="Brown J.M."/>
            <person name="Chang W.K."/>
            <person name="VanInsberghe D."/>
            <person name="Elsherbini J."/>
            <person name="Cutler M.B."/>
            <person name="Kelly L."/>
            <person name="Polz M.F."/>
        </authorList>
    </citation>
    <scope>NUCLEOTIDE SEQUENCE [LARGE SCALE GENOMIC DNA]</scope>
</reference>
<organism evidence="1 2">
    <name type="scientific">Vibrio phage 1.097.O._10N.286.49.B3</name>
    <dbReference type="NCBI Taxonomy" id="1881383"/>
    <lineage>
        <taxon>Viruses</taxon>
        <taxon>Duplodnaviria</taxon>
        <taxon>Heunggongvirae</taxon>
        <taxon>Uroviricota</taxon>
        <taxon>Caudoviricetes</taxon>
        <taxon>Schitoviridae</taxon>
        <taxon>Pontosvirinae</taxon>
        <taxon>Dorisvirus</taxon>
        <taxon>Dorisvirus 49B3</taxon>
    </lineage>
</organism>
<evidence type="ECO:0000313" key="2">
    <source>
        <dbReference type="Proteomes" id="UP000259765"/>
    </source>
</evidence>
<protein>
    <submittedName>
        <fullName evidence="1">Uncharacterized protein</fullName>
    </submittedName>
</protein>